<feature type="transmembrane region" description="Helical" evidence="1">
    <location>
        <begin position="45"/>
        <end position="64"/>
    </location>
</feature>
<sequence>MSAVVLREEIYRKFAVVPSDVVGGIGILGTVVLAVASFCPSPWKWLSLGAGVLISLVGATVGILRSKGRDSERVNAEEACAELLSRMTKERAHLLKRDLLPLIQLVAETIEERDPQVRRANAQAIRHGVVNAAAAVVAPAVPEVRAFLFKKSSRRMKMDCSCGGRTRRTFKPGDRTWEVMLAAEVVLIEGVVDEPYVTYIIMPVISGGEPVVPHGVLTIDAPGEGDLTAEEYPLIEFLAAIAAVGYRLENL</sequence>
<evidence type="ECO:0000313" key="2">
    <source>
        <dbReference type="EMBL" id="UTN92957.1"/>
    </source>
</evidence>
<feature type="transmembrane region" description="Helical" evidence="1">
    <location>
        <begin position="21"/>
        <end position="39"/>
    </location>
</feature>
<keyword evidence="1" id="KW-0472">Membrane</keyword>
<accession>A0A9E7NJ10</accession>
<name>A0A9E7NJ10_9CAUD</name>
<dbReference type="RefSeq" id="YP_010754356.1">
    <property type="nucleotide sequence ID" value="NC_073459.1"/>
</dbReference>
<dbReference type="GeneID" id="80018985"/>
<dbReference type="EMBL" id="ON456347">
    <property type="protein sequence ID" value="UTN92957.1"/>
    <property type="molecule type" value="Genomic_DNA"/>
</dbReference>
<evidence type="ECO:0000256" key="1">
    <source>
        <dbReference type="SAM" id="Phobius"/>
    </source>
</evidence>
<keyword evidence="1" id="KW-0812">Transmembrane</keyword>
<proteinExistence type="predicted"/>
<dbReference type="KEGG" id="vg:80018985"/>
<gene>
    <name evidence="2" type="primary">43</name>
    <name evidence="2" type="ORF">SEA_FINKLE_43</name>
</gene>
<dbReference type="Proteomes" id="UP001060355">
    <property type="component" value="Segment"/>
</dbReference>
<protein>
    <submittedName>
        <fullName evidence="2">Membrane protein</fullName>
    </submittedName>
</protein>
<keyword evidence="1" id="KW-1133">Transmembrane helix</keyword>
<reference evidence="2" key="1">
    <citation type="submission" date="2022-05" db="EMBL/GenBank/DDBJ databases">
        <authorList>
            <person name="Ashby S."/>
            <person name="Bressette G."/>
            <person name="Brown S."/>
            <person name="Charles S."/>
            <person name="Neely M.N."/>
            <person name="Molloy S.D."/>
            <person name="Garlena R.A."/>
            <person name="Russell D.A."/>
            <person name="Jacobs-Sera D."/>
            <person name="Hatfull G.F."/>
        </authorList>
    </citation>
    <scope>NUCLEOTIDE SEQUENCE</scope>
</reference>
<evidence type="ECO:0000313" key="3">
    <source>
        <dbReference type="Proteomes" id="UP001060355"/>
    </source>
</evidence>
<organism evidence="2 3">
    <name type="scientific">Gordonia phage Finkle</name>
    <dbReference type="NCBI Taxonomy" id="2926099"/>
    <lineage>
        <taxon>Viruses</taxon>
        <taxon>Duplodnaviria</taxon>
        <taxon>Heunggongvirae</taxon>
        <taxon>Uroviricota</taxon>
        <taxon>Caudoviricetes</taxon>
        <taxon>Finkelvirus</taxon>
        <taxon>Finkelvirus finkel</taxon>
    </lineage>
</organism>
<keyword evidence="3" id="KW-1185">Reference proteome</keyword>